<feature type="chain" id="PRO_5041308119" description="Vitellogenin domain-containing protein" evidence="2">
    <location>
        <begin position="23"/>
        <end position="967"/>
    </location>
</feature>
<dbReference type="Gene3D" id="2.30.230.10">
    <property type="entry name" value="Lipovitellin, beta-sheet shell regions, chain A"/>
    <property type="match status" value="1"/>
</dbReference>
<comment type="caution">
    <text evidence="3">The sequence shown here is derived from an EMBL/GenBank/DDBJ whole genome shotgun (WGS) entry which is preliminary data.</text>
</comment>
<dbReference type="InterPro" id="IPR015816">
    <property type="entry name" value="Vitellinogen_b-sht_N"/>
</dbReference>
<dbReference type="EMBL" id="CASHTH010002450">
    <property type="protein sequence ID" value="CAI8029948.1"/>
    <property type="molecule type" value="Genomic_DNA"/>
</dbReference>
<reference evidence="3" key="1">
    <citation type="submission" date="2023-03" db="EMBL/GenBank/DDBJ databases">
        <authorList>
            <person name="Steffen K."/>
            <person name="Cardenas P."/>
        </authorList>
    </citation>
    <scope>NUCLEOTIDE SEQUENCE</scope>
</reference>
<evidence type="ECO:0008006" key="5">
    <source>
        <dbReference type="Google" id="ProtNLM"/>
    </source>
</evidence>
<evidence type="ECO:0000313" key="4">
    <source>
        <dbReference type="Proteomes" id="UP001174909"/>
    </source>
</evidence>
<name>A0AA35WQC8_GEOBA</name>
<dbReference type="AlphaFoldDB" id="A0AA35WQC8"/>
<proteinExistence type="predicted"/>
<dbReference type="Proteomes" id="UP001174909">
    <property type="component" value="Unassembled WGS sequence"/>
</dbReference>
<organism evidence="3 4">
    <name type="scientific">Geodia barretti</name>
    <name type="common">Barrett's horny sponge</name>
    <dbReference type="NCBI Taxonomy" id="519541"/>
    <lineage>
        <taxon>Eukaryota</taxon>
        <taxon>Metazoa</taxon>
        <taxon>Porifera</taxon>
        <taxon>Demospongiae</taxon>
        <taxon>Heteroscleromorpha</taxon>
        <taxon>Tetractinellida</taxon>
        <taxon>Astrophorina</taxon>
        <taxon>Geodiidae</taxon>
        <taxon>Geodia</taxon>
    </lineage>
</organism>
<evidence type="ECO:0000256" key="1">
    <source>
        <dbReference type="SAM" id="MobiDB-lite"/>
    </source>
</evidence>
<dbReference type="InterPro" id="IPR011030">
    <property type="entry name" value="Lipovitellin_superhlx_dom"/>
</dbReference>
<dbReference type="SUPFAM" id="SSF48431">
    <property type="entry name" value="Lipovitellin-phosvitin complex, superhelical domain"/>
    <property type="match status" value="1"/>
</dbReference>
<dbReference type="Gene3D" id="1.25.10.20">
    <property type="entry name" value="Vitellinogen, superhelical"/>
    <property type="match status" value="1"/>
</dbReference>
<gene>
    <name evidence="3" type="ORF">GBAR_LOCUS16996</name>
</gene>
<keyword evidence="2" id="KW-0732">Signal</keyword>
<evidence type="ECO:0000256" key="2">
    <source>
        <dbReference type="SAM" id="SignalP"/>
    </source>
</evidence>
<sequence length="967" mass="109191">MWTTLLFAGAALLAAVTSPAESNPTYQEKGDCEATHEHLYKYTAKEEYFGDEYAQTFEITMHFKVYCLSVGMYGDKRAKEYELNVTKAEVGGTILDREETEEQQAQQDYNVLLQGWFHFVQTEDGSIPIIRHSIEEDGEVINTKKAIVATFQANFVGTEQKEEADPQSMHTSHYTYEASAQDVENGVLRMHRTVNSDDVTGYTSHVPGAEVELRKREDITYKRGTLYRAGGTTIVKLLGKAPKDDVEEDNLEAMTRGKRHDASEMTSAGDPDEIKSFNPDIKTNHYESKGTYTCELVGEQRRLLRRRRSDNSIRLGEHVENSLLAFINKTRKAMEKMFDLRHELGGDVKHSLVELHKNTNNTEIAHKIESLVKLEAEYGPLPQYSPAIDDVLDCLKELHGSIVRKDIKMRLLLYFIISPEGSLRSQMALLNALETAANDDELEAIVMYIAMLANPQPQMVNELEKLISSDVHSTDQLLLAYGVIIPKTSPELHQRMVLFLVDRLPEAETNTTSLLHHILSLGNSGSPSISSYLIDYLNHPESNVQLTAILAMRFLMREPSIQKSLKDLLAKPHVNEDHLTVIAKSLVYGCERAKINFEEAPFSNDFAEALVALAMNIPNEELHSALSEYLKGVNTPESIELLQILKFHRNPDFFEDKTNTTRFRRGSKWDKSNPDYDIVSPLSVRRKDVQTYQNRLAFIWGKKFGGGDINAQVGAGGFVGIANSGDYKLFGNAVARANFYDRSLTILQFLILREKDSSSTESWFYAVVMGNTLRNIRLSEDASVCKTLDHSLHEGKEYTIFDFTFSIFVVVGTLNFNLKATIQFTSGMYIEFCENHGSLSVGAGLKPTLTIKVSAGGDLEILWVAKAGLTLTATFNYQVLPEVSSELCYKESQIRVKNCIGVYHQWADNTLELYAWYAWRGRCGWWVCTGRDAYKNRKKISALSISWDLPGSDKLTLWKTCDQQHEC</sequence>
<protein>
    <recommendedName>
        <fullName evidence="5">Vitellogenin domain-containing protein</fullName>
    </recommendedName>
</protein>
<accession>A0AA35WQC8</accession>
<feature type="region of interest" description="Disordered" evidence="1">
    <location>
        <begin position="254"/>
        <end position="280"/>
    </location>
</feature>
<feature type="signal peptide" evidence="2">
    <location>
        <begin position="1"/>
        <end position="22"/>
    </location>
</feature>
<evidence type="ECO:0000313" key="3">
    <source>
        <dbReference type="EMBL" id="CAI8029948.1"/>
    </source>
</evidence>
<keyword evidence="4" id="KW-1185">Reference proteome</keyword>
<dbReference type="GO" id="GO:0005319">
    <property type="term" value="F:lipid transporter activity"/>
    <property type="evidence" value="ECO:0007669"/>
    <property type="project" value="InterPro"/>
</dbReference>